<reference evidence="4 5" key="1">
    <citation type="journal article" date="2013" name="Genome Announc.">
        <title>Draft Genome Sequence of 'Candidatus Halobonum tyrrellensis' Strain G22, Isolated from the Hypersaline Waters of Lake Tyrrell, Australia.</title>
        <authorList>
            <person name="Ugalde J.A."/>
            <person name="Narasingarao P."/>
            <person name="Kuo S."/>
            <person name="Podell S."/>
            <person name="Allen E.E."/>
        </authorList>
    </citation>
    <scope>NUCLEOTIDE SEQUENCE [LARGE SCALE GENOMIC DNA]</scope>
    <source>
        <strain evidence="4 5">G22</strain>
    </source>
</reference>
<evidence type="ECO:0000259" key="2">
    <source>
        <dbReference type="Pfam" id="PF01408"/>
    </source>
</evidence>
<proteinExistence type="predicted"/>
<dbReference type="InterPro" id="IPR000683">
    <property type="entry name" value="Gfo/Idh/MocA-like_OxRdtase_N"/>
</dbReference>
<keyword evidence="1" id="KW-0560">Oxidoreductase</keyword>
<feature type="domain" description="GFO/IDH/MocA-like oxidoreductase" evidence="3">
    <location>
        <begin position="133"/>
        <end position="266"/>
    </location>
</feature>
<dbReference type="InterPro" id="IPR036291">
    <property type="entry name" value="NAD(P)-bd_dom_sf"/>
</dbReference>
<keyword evidence="5" id="KW-1185">Reference proteome</keyword>
<dbReference type="RefSeq" id="WP_023392894.1">
    <property type="nucleotide sequence ID" value="NZ_ASGZ01000002.1"/>
</dbReference>
<dbReference type="PANTHER" id="PTHR43818">
    <property type="entry name" value="BCDNA.GH03377"/>
    <property type="match status" value="1"/>
</dbReference>
<dbReference type="Pfam" id="PF22725">
    <property type="entry name" value="GFO_IDH_MocA_C3"/>
    <property type="match status" value="1"/>
</dbReference>
<organism evidence="4 5">
    <name type="scientific">Candidatus Halobonum tyrrellensis G22</name>
    <dbReference type="NCBI Taxonomy" id="1324957"/>
    <lineage>
        <taxon>Archaea</taxon>
        <taxon>Methanobacteriati</taxon>
        <taxon>Methanobacteriota</taxon>
        <taxon>Stenosarchaea group</taxon>
        <taxon>Halobacteria</taxon>
        <taxon>Halobacteriales</taxon>
        <taxon>Haloferacaceae</taxon>
        <taxon>Candidatus Halobonum</taxon>
    </lineage>
</organism>
<name>V4HHE5_9EURY</name>
<dbReference type="Gene3D" id="3.30.360.10">
    <property type="entry name" value="Dihydrodipicolinate Reductase, domain 2"/>
    <property type="match status" value="1"/>
</dbReference>
<dbReference type="STRING" id="1324957.K933_01477"/>
<dbReference type="InterPro" id="IPR055170">
    <property type="entry name" value="GFO_IDH_MocA-like_dom"/>
</dbReference>
<dbReference type="Proteomes" id="UP000017840">
    <property type="component" value="Unassembled WGS sequence"/>
</dbReference>
<dbReference type="SUPFAM" id="SSF51735">
    <property type="entry name" value="NAD(P)-binding Rossmann-fold domains"/>
    <property type="match status" value="1"/>
</dbReference>
<dbReference type="SUPFAM" id="SSF55347">
    <property type="entry name" value="Glyceraldehyde-3-phosphate dehydrogenase-like, C-terminal domain"/>
    <property type="match status" value="1"/>
</dbReference>
<evidence type="ECO:0000313" key="4">
    <source>
        <dbReference type="EMBL" id="ESP90190.1"/>
    </source>
</evidence>
<evidence type="ECO:0000259" key="3">
    <source>
        <dbReference type="Pfam" id="PF22725"/>
    </source>
</evidence>
<evidence type="ECO:0008006" key="6">
    <source>
        <dbReference type="Google" id="ProtNLM"/>
    </source>
</evidence>
<sequence length="368" mass="39162">MEFDPVSVGVVGCGAISDVYFEAGERFDAIETVACADIDRERARAKADEHGVPRACGVDELFDDPAVEVAVVLTPPAVHAEVALDALRAGKHVYTEKPLAATREAGAEILETADAAGLRVGVAPDTVLGTGIQSCRDVVDDGTIGRPVGAVASWSSPGHERWHPNPDLYYETGGGPLFDMGPYYLTALVHLLGPVRSVAGATETPHDTREITSEPRHGETIDVEVPTHETGVVTFESGATGTLLTSFDVQASELSGFEVYGTEGTLSVTDPNEFDGAPRVHLREADGGEWRELPVERDHPGQGRGLGVVDMARALRTDWDHRTSGAVGYHVLDVMAGLRESAADAEYVDLSSTCERPEPLPDGFPEAR</sequence>
<dbReference type="PATRIC" id="fig|1324957.4.peg.308"/>
<dbReference type="PANTHER" id="PTHR43818:SF11">
    <property type="entry name" value="BCDNA.GH03377"/>
    <property type="match status" value="1"/>
</dbReference>
<gene>
    <name evidence="4" type="ORF">K933_01477</name>
</gene>
<protein>
    <recommendedName>
        <fullName evidence="6">Oxidoreductase domain-containing protein</fullName>
    </recommendedName>
</protein>
<dbReference type="AlphaFoldDB" id="V4HHE5"/>
<dbReference type="GO" id="GO:0016491">
    <property type="term" value="F:oxidoreductase activity"/>
    <property type="evidence" value="ECO:0007669"/>
    <property type="project" value="UniProtKB-KW"/>
</dbReference>
<dbReference type="Pfam" id="PF01408">
    <property type="entry name" value="GFO_IDH_MocA"/>
    <property type="match status" value="1"/>
</dbReference>
<dbReference type="GO" id="GO:0000166">
    <property type="term" value="F:nucleotide binding"/>
    <property type="evidence" value="ECO:0007669"/>
    <property type="project" value="InterPro"/>
</dbReference>
<dbReference type="InterPro" id="IPR050463">
    <property type="entry name" value="Gfo/Idh/MocA_oxidrdct_glycsds"/>
</dbReference>
<evidence type="ECO:0000313" key="5">
    <source>
        <dbReference type="Proteomes" id="UP000017840"/>
    </source>
</evidence>
<evidence type="ECO:0000256" key="1">
    <source>
        <dbReference type="ARBA" id="ARBA00023002"/>
    </source>
</evidence>
<feature type="domain" description="Gfo/Idh/MocA-like oxidoreductase N-terminal" evidence="2">
    <location>
        <begin position="7"/>
        <end position="122"/>
    </location>
</feature>
<comment type="caution">
    <text evidence="4">The sequence shown here is derived from an EMBL/GenBank/DDBJ whole genome shotgun (WGS) entry which is preliminary data.</text>
</comment>
<dbReference type="EMBL" id="ASGZ01000002">
    <property type="protein sequence ID" value="ESP90190.1"/>
    <property type="molecule type" value="Genomic_DNA"/>
</dbReference>
<dbReference type="eggNOG" id="arCOG01622">
    <property type="taxonomic scope" value="Archaea"/>
</dbReference>
<accession>V4HHE5</accession>
<dbReference type="Gene3D" id="3.40.50.720">
    <property type="entry name" value="NAD(P)-binding Rossmann-like Domain"/>
    <property type="match status" value="1"/>
</dbReference>
<dbReference type="OrthoDB" id="25239at2157"/>